<dbReference type="InterPro" id="IPR042340">
    <property type="entry name" value="FCER1G"/>
</dbReference>
<dbReference type="PANTHER" id="PTHR16803:SF0">
    <property type="entry name" value="HIGH AFFINITY IMMUNOGLOBULIN EPSILON RECEPTOR SUBUNIT GAMMA"/>
    <property type="match status" value="1"/>
</dbReference>
<keyword evidence="7" id="KW-1133">Transmembrane helix</keyword>
<name>A0A8C9ZX13_SANLU</name>
<evidence type="ECO:0000256" key="4">
    <source>
        <dbReference type="ARBA" id="ARBA00022859"/>
    </source>
</evidence>
<dbReference type="GO" id="GO:0019767">
    <property type="term" value="F:IgE receptor activity"/>
    <property type="evidence" value="ECO:0007669"/>
    <property type="project" value="InterPro"/>
</dbReference>
<dbReference type="GO" id="GO:0032998">
    <property type="term" value="C:Fc-epsilon receptor I complex"/>
    <property type="evidence" value="ECO:0007669"/>
    <property type="project" value="InterPro"/>
</dbReference>
<keyword evidence="5" id="KW-1015">Disulfide bond</keyword>
<keyword evidence="3" id="KW-0597">Phosphoprotein</keyword>
<evidence type="ECO:0000313" key="8">
    <source>
        <dbReference type="Ensembl" id="ENSSLUP00000046771.1"/>
    </source>
</evidence>
<dbReference type="Proteomes" id="UP000694568">
    <property type="component" value="Unplaced"/>
</dbReference>
<comment type="subcellular location">
    <subcellularLocation>
        <location evidence="1">Cell membrane</location>
        <topology evidence="1">Single-pass type I membrane protein</topology>
    </subcellularLocation>
</comment>
<keyword evidence="7" id="KW-0812">Transmembrane</keyword>
<organism evidence="8 9">
    <name type="scientific">Sander lucioperca</name>
    <name type="common">Pike-perch</name>
    <name type="synonym">Perca lucioperca</name>
    <dbReference type="NCBI Taxonomy" id="283035"/>
    <lineage>
        <taxon>Eukaryota</taxon>
        <taxon>Metazoa</taxon>
        <taxon>Chordata</taxon>
        <taxon>Craniata</taxon>
        <taxon>Vertebrata</taxon>
        <taxon>Euteleostomi</taxon>
        <taxon>Actinopterygii</taxon>
        <taxon>Neopterygii</taxon>
        <taxon>Teleostei</taxon>
        <taxon>Neoteleostei</taxon>
        <taxon>Acanthomorphata</taxon>
        <taxon>Eupercaria</taxon>
        <taxon>Perciformes</taxon>
        <taxon>Percoidei</taxon>
        <taxon>Percidae</taxon>
        <taxon>Luciopercinae</taxon>
        <taxon>Sander</taxon>
    </lineage>
</organism>
<protein>
    <submittedName>
        <fullName evidence="8">Uncharacterized protein</fullName>
    </submittedName>
</protein>
<dbReference type="AlphaFoldDB" id="A0A8C9ZX13"/>
<dbReference type="Ensembl" id="ENSSLUT00000048210.1">
    <property type="protein sequence ID" value="ENSSLUP00000046771.1"/>
    <property type="gene ID" value="ENSSLUG00000020606.1"/>
</dbReference>
<dbReference type="InterPro" id="IPR021663">
    <property type="entry name" value="CD3_zeta/IgE_Fc_rcpt_gamma"/>
</dbReference>
<reference evidence="8" key="1">
    <citation type="submission" date="2025-08" db="UniProtKB">
        <authorList>
            <consortium name="Ensembl"/>
        </authorList>
    </citation>
    <scope>IDENTIFICATION</scope>
</reference>
<evidence type="ECO:0000256" key="6">
    <source>
        <dbReference type="ARBA" id="ARBA00023170"/>
    </source>
</evidence>
<keyword evidence="9" id="KW-1185">Reference proteome</keyword>
<dbReference type="PANTHER" id="PTHR16803">
    <property type="entry name" value="HIGH AFFINITY IMMUNOGLOBULIN EPSILON RECEPTOR GAMMA-SUBUNIT"/>
    <property type="match status" value="1"/>
</dbReference>
<dbReference type="Pfam" id="PF11628">
    <property type="entry name" value="TCR_zetazeta"/>
    <property type="match status" value="1"/>
</dbReference>
<evidence type="ECO:0000256" key="1">
    <source>
        <dbReference type="ARBA" id="ARBA00004251"/>
    </source>
</evidence>
<evidence type="ECO:0000256" key="3">
    <source>
        <dbReference type="ARBA" id="ARBA00022553"/>
    </source>
</evidence>
<dbReference type="GO" id="GO:0002376">
    <property type="term" value="P:immune system process"/>
    <property type="evidence" value="ECO:0007669"/>
    <property type="project" value="UniProtKB-KW"/>
</dbReference>
<keyword evidence="7" id="KW-0472">Membrane</keyword>
<proteinExistence type="predicted"/>
<keyword evidence="2" id="KW-1003">Cell membrane</keyword>
<evidence type="ECO:0000256" key="5">
    <source>
        <dbReference type="ARBA" id="ARBA00023157"/>
    </source>
</evidence>
<keyword evidence="4" id="KW-0391">Immunity</keyword>
<dbReference type="GeneTree" id="ENSGT00940000174764"/>
<accession>A0A8C9ZX13</accession>
<evidence type="ECO:0000256" key="2">
    <source>
        <dbReference type="ARBA" id="ARBA00022475"/>
    </source>
</evidence>
<keyword evidence="6" id="KW-0675">Receptor</keyword>
<sequence>PYKASFFLLWLILKREAIGEMNVCFILDGILILYGVILTVLYCRLRVRYTGTTYQTLHIVLNISALLSDPFHTLKSNLHLLINMT</sequence>
<feature type="transmembrane region" description="Helical" evidence="7">
    <location>
        <begin position="25"/>
        <end position="45"/>
    </location>
</feature>
<reference evidence="8" key="2">
    <citation type="submission" date="2025-09" db="UniProtKB">
        <authorList>
            <consortium name="Ensembl"/>
        </authorList>
    </citation>
    <scope>IDENTIFICATION</scope>
</reference>
<evidence type="ECO:0000313" key="9">
    <source>
        <dbReference type="Proteomes" id="UP000694568"/>
    </source>
</evidence>
<evidence type="ECO:0000256" key="7">
    <source>
        <dbReference type="SAM" id="Phobius"/>
    </source>
</evidence>